<sequence>MNNQLVNESYDFDTMAACAGYIIIHSLLKKKIQKKKRKSPRWWMTSALKSREIYSATDFLHDLNKEDGANFNNFCRMSSSTFNNLLKMISPSIEKQDTNYRKAIPANKRLAITLRYLATGDSYI</sequence>
<dbReference type="EMBL" id="CARXXK010000005">
    <property type="protein sequence ID" value="CAI6368137.1"/>
    <property type="molecule type" value="Genomic_DNA"/>
</dbReference>
<organism evidence="2 3">
    <name type="scientific">Macrosiphum euphorbiae</name>
    <name type="common">potato aphid</name>
    <dbReference type="NCBI Taxonomy" id="13131"/>
    <lineage>
        <taxon>Eukaryota</taxon>
        <taxon>Metazoa</taxon>
        <taxon>Ecdysozoa</taxon>
        <taxon>Arthropoda</taxon>
        <taxon>Hexapoda</taxon>
        <taxon>Insecta</taxon>
        <taxon>Pterygota</taxon>
        <taxon>Neoptera</taxon>
        <taxon>Paraneoptera</taxon>
        <taxon>Hemiptera</taxon>
        <taxon>Sternorrhyncha</taxon>
        <taxon>Aphidomorpha</taxon>
        <taxon>Aphidoidea</taxon>
        <taxon>Aphididae</taxon>
        <taxon>Macrosiphini</taxon>
        <taxon>Macrosiphum</taxon>
    </lineage>
</organism>
<keyword evidence="1" id="KW-0472">Membrane</keyword>
<protein>
    <submittedName>
        <fullName evidence="2">Uncharacterized protein</fullName>
    </submittedName>
</protein>
<gene>
    <name evidence="2" type="ORF">MEUPH1_LOCUS22530</name>
</gene>
<name>A0AAV0XJD1_9HEMI</name>
<evidence type="ECO:0000313" key="3">
    <source>
        <dbReference type="Proteomes" id="UP001160148"/>
    </source>
</evidence>
<reference evidence="2 3" key="1">
    <citation type="submission" date="2023-01" db="EMBL/GenBank/DDBJ databases">
        <authorList>
            <person name="Whitehead M."/>
        </authorList>
    </citation>
    <scope>NUCLEOTIDE SEQUENCE [LARGE SCALE GENOMIC DNA]</scope>
</reference>
<dbReference type="Proteomes" id="UP001160148">
    <property type="component" value="Unassembled WGS sequence"/>
</dbReference>
<comment type="caution">
    <text evidence="2">The sequence shown here is derived from an EMBL/GenBank/DDBJ whole genome shotgun (WGS) entry which is preliminary data.</text>
</comment>
<dbReference type="AlphaFoldDB" id="A0AAV0XJD1"/>
<evidence type="ECO:0000256" key="1">
    <source>
        <dbReference type="SAM" id="Phobius"/>
    </source>
</evidence>
<evidence type="ECO:0000313" key="2">
    <source>
        <dbReference type="EMBL" id="CAI6368137.1"/>
    </source>
</evidence>
<accession>A0AAV0XJD1</accession>
<keyword evidence="1" id="KW-1133">Transmembrane helix</keyword>
<keyword evidence="1" id="KW-0812">Transmembrane</keyword>
<feature type="transmembrane region" description="Helical" evidence="1">
    <location>
        <begin position="12"/>
        <end position="28"/>
    </location>
</feature>
<proteinExistence type="predicted"/>
<keyword evidence="3" id="KW-1185">Reference proteome</keyword>